<protein>
    <submittedName>
        <fullName evidence="2">Uncharacterized protein</fullName>
    </submittedName>
</protein>
<organism evidence="2 3">
    <name type="scientific">Mytilus galloprovincialis</name>
    <name type="common">Mediterranean mussel</name>
    <dbReference type="NCBI Taxonomy" id="29158"/>
    <lineage>
        <taxon>Eukaryota</taxon>
        <taxon>Metazoa</taxon>
        <taxon>Spiralia</taxon>
        <taxon>Lophotrochozoa</taxon>
        <taxon>Mollusca</taxon>
        <taxon>Bivalvia</taxon>
        <taxon>Autobranchia</taxon>
        <taxon>Pteriomorphia</taxon>
        <taxon>Mytilida</taxon>
        <taxon>Mytiloidea</taxon>
        <taxon>Mytilidae</taxon>
        <taxon>Mytilinae</taxon>
        <taxon>Mytilus</taxon>
    </lineage>
</organism>
<gene>
    <name evidence="2" type="ORF">MGAL_10B052731</name>
</gene>
<dbReference type="EMBL" id="UYJE01006035">
    <property type="protein sequence ID" value="VDI42558.1"/>
    <property type="molecule type" value="Genomic_DNA"/>
</dbReference>
<keyword evidence="3" id="KW-1185">Reference proteome</keyword>
<feature type="compositionally biased region" description="Basic and acidic residues" evidence="1">
    <location>
        <begin position="91"/>
        <end position="101"/>
    </location>
</feature>
<evidence type="ECO:0000313" key="2">
    <source>
        <dbReference type="EMBL" id="VDI42558.1"/>
    </source>
</evidence>
<feature type="region of interest" description="Disordered" evidence="1">
    <location>
        <begin position="64"/>
        <end position="101"/>
    </location>
</feature>
<sequence length="138" mass="14731">MNYTPTPYLGLRAYTNAIFGPQRGRHSLTAKAAAAKAKAAATAAAGGFPRTPEASRLRTEVLHIGQGETPDGDMEDDRLSEDDSLVSSDEDMTKEAGDAERQEDLIACQDYGVVFAHISGLEPHSHQGCGEKTALLSR</sequence>
<name>A0A8B6EZW8_MYTGA</name>
<dbReference type="AlphaFoldDB" id="A0A8B6EZW8"/>
<reference evidence="2" key="1">
    <citation type="submission" date="2018-11" db="EMBL/GenBank/DDBJ databases">
        <authorList>
            <person name="Alioto T."/>
            <person name="Alioto T."/>
        </authorList>
    </citation>
    <scope>NUCLEOTIDE SEQUENCE</scope>
</reference>
<proteinExistence type="predicted"/>
<feature type="compositionally biased region" description="Acidic residues" evidence="1">
    <location>
        <begin position="70"/>
        <end position="90"/>
    </location>
</feature>
<dbReference type="Proteomes" id="UP000596742">
    <property type="component" value="Unassembled WGS sequence"/>
</dbReference>
<accession>A0A8B6EZW8</accession>
<evidence type="ECO:0000313" key="3">
    <source>
        <dbReference type="Proteomes" id="UP000596742"/>
    </source>
</evidence>
<evidence type="ECO:0000256" key="1">
    <source>
        <dbReference type="SAM" id="MobiDB-lite"/>
    </source>
</evidence>
<comment type="caution">
    <text evidence="2">The sequence shown here is derived from an EMBL/GenBank/DDBJ whole genome shotgun (WGS) entry which is preliminary data.</text>
</comment>